<dbReference type="Proteomes" id="UP001156682">
    <property type="component" value="Unassembled WGS sequence"/>
</dbReference>
<comment type="caution">
    <text evidence="2">The sequence shown here is derived from an EMBL/GenBank/DDBJ whole genome shotgun (WGS) entry which is preliminary data.</text>
</comment>
<name>A0ABQ5ZX95_9GAMM</name>
<dbReference type="EMBL" id="BSOR01000001">
    <property type="protein sequence ID" value="GLR62570.1"/>
    <property type="molecule type" value="Genomic_DNA"/>
</dbReference>
<dbReference type="RefSeq" id="WP_027851589.1">
    <property type="nucleotide sequence ID" value="NZ_BSOR01000001.1"/>
</dbReference>
<protein>
    <submittedName>
        <fullName evidence="2">Uncharacterized protein</fullName>
    </submittedName>
</protein>
<reference evidence="3" key="1">
    <citation type="journal article" date="2019" name="Int. J. Syst. Evol. Microbiol.">
        <title>The Global Catalogue of Microorganisms (GCM) 10K type strain sequencing project: providing services to taxonomists for standard genome sequencing and annotation.</title>
        <authorList>
            <consortium name="The Broad Institute Genomics Platform"/>
            <consortium name="The Broad Institute Genome Sequencing Center for Infectious Disease"/>
            <person name="Wu L."/>
            <person name="Ma J."/>
        </authorList>
    </citation>
    <scope>NUCLEOTIDE SEQUENCE [LARGE SCALE GENOMIC DNA]</scope>
    <source>
        <strain evidence="3">NBRC 100033</strain>
    </source>
</reference>
<keyword evidence="3" id="KW-1185">Reference proteome</keyword>
<organism evidence="2 3">
    <name type="scientific">Marinospirillum insulare</name>
    <dbReference type="NCBI Taxonomy" id="217169"/>
    <lineage>
        <taxon>Bacteria</taxon>
        <taxon>Pseudomonadati</taxon>
        <taxon>Pseudomonadota</taxon>
        <taxon>Gammaproteobacteria</taxon>
        <taxon>Oceanospirillales</taxon>
        <taxon>Oceanospirillaceae</taxon>
        <taxon>Marinospirillum</taxon>
    </lineage>
</organism>
<feature type="region of interest" description="Disordered" evidence="1">
    <location>
        <begin position="102"/>
        <end position="128"/>
    </location>
</feature>
<evidence type="ECO:0000256" key="1">
    <source>
        <dbReference type="SAM" id="MobiDB-lite"/>
    </source>
</evidence>
<gene>
    <name evidence="2" type="ORF">GCM10007878_00050</name>
</gene>
<proteinExistence type="predicted"/>
<evidence type="ECO:0000313" key="2">
    <source>
        <dbReference type="EMBL" id="GLR62570.1"/>
    </source>
</evidence>
<evidence type="ECO:0000313" key="3">
    <source>
        <dbReference type="Proteomes" id="UP001156682"/>
    </source>
</evidence>
<sequence>MTVTRNRKITIYLDNSITPELRTWLIKNGDSQGGRKLLRMGYLLEQSGLADQIQLLATQKGMVTASQFELVAKAVELLAPLQSTTQTEQPTIEAPVTTVAIAHPEQAPTPEPEAKAPKSSLFAAGKKD</sequence>
<accession>A0ABQ5ZX95</accession>